<dbReference type="KEGG" id="tet:TTHERM_00777280"/>
<dbReference type="HOGENOM" id="CLU_693535_0_0_1"/>
<dbReference type="InterPro" id="IPR035952">
    <property type="entry name" value="Rhomboid-like_sf"/>
</dbReference>
<evidence type="ECO:0000256" key="4">
    <source>
        <dbReference type="ARBA" id="ARBA00023136"/>
    </source>
</evidence>
<evidence type="ECO:0000256" key="5">
    <source>
        <dbReference type="SAM" id="MobiDB-lite"/>
    </source>
</evidence>
<feature type="region of interest" description="Disordered" evidence="5">
    <location>
        <begin position="356"/>
        <end position="398"/>
    </location>
</feature>
<dbReference type="AlphaFoldDB" id="Q23WS7"/>
<feature type="transmembrane region" description="Helical" evidence="6">
    <location>
        <begin position="30"/>
        <end position="51"/>
    </location>
</feature>
<dbReference type="InParanoid" id="Q23WS7"/>
<comment type="subcellular location">
    <subcellularLocation>
        <location evidence="1">Membrane</location>
        <topology evidence="1">Multi-pass membrane protein</topology>
    </subcellularLocation>
</comment>
<keyword evidence="3 6" id="KW-1133">Transmembrane helix</keyword>
<evidence type="ECO:0000256" key="2">
    <source>
        <dbReference type="ARBA" id="ARBA00022692"/>
    </source>
</evidence>
<organism evidence="7 8">
    <name type="scientific">Tetrahymena thermophila (strain SB210)</name>
    <dbReference type="NCBI Taxonomy" id="312017"/>
    <lineage>
        <taxon>Eukaryota</taxon>
        <taxon>Sar</taxon>
        <taxon>Alveolata</taxon>
        <taxon>Ciliophora</taxon>
        <taxon>Intramacronucleata</taxon>
        <taxon>Oligohymenophorea</taxon>
        <taxon>Hymenostomatida</taxon>
        <taxon>Tetrahymenina</taxon>
        <taxon>Tetrahymenidae</taxon>
        <taxon>Tetrahymena</taxon>
    </lineage>
</organism>
<accession>Q23WS7</accession>
<sequence>MNQPQQQGGAGNCMDDLKRWWTTVPFGSKLIYYVTLGLFFLNMFTGVYKYLYNSPDFILRFQVWRMFTTQFVDELMGTIFGLLSLTFTAIALERSIGTVTFILDFMFKNFLIQLLNFIILIMLNLAFKTGTNIPSFGLFNIVILYMSLRCFSDPETSSNFMCFPIQIKNKFQPFAILLFFTLLSGSLRFDFVAAVILGYVEVKFYGGMMLRLSEQRIASLKNNFIFKPMTSRSDFVEQGGSFLVQTNAQNQNQQPAPSASNFSGRGVSIGGDPLQQASSSSQQPQSRPNQQQYVINPSQDQNSQAGGQFQQFAGKGVSIGGGATAANTLSIQQQRELQLKRLQQQQESEYVENKLEMDTNVDSSNDSNNNSNQAAANRNEQKNQTKKDGYSVLNEDLL</sequence>
<dbReference type="GeneID" id="7841342"/>
<reference evidence="8" key="1">
    <citation type="journal article" date="2006" name="PLoS Biol.">
        <title>Macronuclear genome sequence of the ciliate Tetrahymena thermophila, a model eukaryote.</title>
        <authorList>
            <person name="Eisen J.A."/>
            <person name="Coyne R.S."/>
            <person name="Wu M."/>
            <person name="Wu D."/>
            <person name="Thiagarajan M."/>
            <person name="Wortman J.R."/>
            <person name="Badger J.H."/>
            <person name="Ren Q."/>
            <person name="Amedeo P."/>
            <person name="Jones K.M."/>
            <person name="Tallon L.J."/>
            <person name="Delcher A.L."/>
            <person name="Salzberg S.L."/>
            <person name="Silva J.C."/>
            <person name="Haas B.J."/>
            <person name="Majoros W.H."/>
            <person name="Farzad M."/>
            <person name="Carlton J.M."/>
            <person name="Smith R.K. Jr."/>
            <person name="Garg J."/>
            <person name="Pearlman R.E."/>
            <person name="Karrer K.M."/>
            <person name="Sun L."/>
            <person name="Manning G."/>
            <person name="Elde N.C."/>
            <person name="Turkewitz A.P."/>
            <person name="Asai D.J."/>
            <person name="Wilkes D.E."/>
            <person name="Wang Y."/>
            <person name="Cai H."/>
            <person name="Collins K."/>
            <person name="Stewart B.A."/>
            <person name="Lee S.R."/>
            <person name="Wilamowska K."/>
            <person name="Weinberg Z."/>
            <person name="Ruzzo W.L."/>
            <person name="Wloga D."/>
            <person name="Gaertig J."/>
            <person name="Frankel J."/>
            <person name="Tsao C.-C."/>
            <person name="Gorovsky M.A."/>
            <person name="Keeling P.J."/>
            <person name="Waller R.F."/>
            <person name="Patron N.J."/>
            <person name="Cherry J.M."/>
            <person name="Stover N.A."/>
            <person name="Krieger C.J."/>
            <person name="del Toro C."/>
            <person name="Ryder H.F."/>
            <person name="Williamson S.C."/>
            <person name="Barbeau R.A."/>
            <person name="Hamilton E.P."/>
            <person name="Orias E."/>
        </authorList>
    </citation>
    <scope>NUCLEOTIDE SEQUENCE [LARGE SCALE GENOMIC DNA]</scope>
    <source>
        <strain evidence="8">SB210</strain>
    </source>
</reference>
<dbReference type="OrthoDB" id="306458at2759"/>
<proteinExistence type="predicted"/>
<feature type="compositionally biased region" description="Low complexity" evidence="5">
    <location>
        <begin position="275"/>
        <end position="290"/>
    </location>
</feature>
<gene>
    <name evidence="7" type="ORF">TTHERM_00777280</name>
</gene>
<feature type="region of interest" description="Disordered" evidence="5">
    <location>
        <begin position="249"/>
        <end position="290"/>
    </location>
</feature>
<evidence type="ECO:0000313" key="7">
    <source>
        <dbReference type="EMBL" id="EAS01018.1"/>
    </source>
</evidence>
<feature type="compositionally biased region" description="Low complexity" evidence="5">
    <location>
        <begin position="249"/>
        <end position="261"/>
    </location>
</feature>
<dbReference type="RefSeq" id="XP_001021263.1">
    <property type="nucleotide sequence ID" value="XM_001021263.3"/>
</dbReference>
<keyword evidence="2 6" id="KW-0812">Transmembrane</keyword>
<keyword evidence="4 6" id="KW-0472">Membrane</keyword>
<evidence type="ECO:0000256" key="3">
    <source>
        <dbReference type="ARBA" id="ARBA00022989"/>
    </source>
</evidence>
<feature type="transmembrane region" description="Helical" evidence="6">
    <location>
        <begin position="174"/>
        <end position="200"/>
    </location>
</feature>
<feature type="compositionally biased region" description="Basic and acidic residues" evidence="5">
    <location>
        <begin position="379"/>
        <end position="389"/>
    </location>
</feature>
<dbReference type="OMA" id="NIVILYM"/>
<evidence type="ECO:0000313" key="8">
    <source>
        <dbReference type="Proteomes" id="UP000009168"/>
    </source>
</evidence>
<evidence type="ECO:0000256" key="6">
    <source>
        <dbReference type="SAM" id="Phobius"/>
    </source>
</evidence>
<dbReference type="eggNOG" id="ENOG502SRYC">
    <property type="taxonomic scope" value="Eukaryota"/>
</dbReference>
<feature type="transmembrane region" description="Helical" evidence="6">
    <location>
        <begin position="71"/>
        <end position="90"/>
    </location>
</feature>
<protein>
    <submittedName>
        <fullName evidence="7">Transmembrane protein, putative</fullName>
    </submittedName>
</protein>
<dbReference type="Proteomes" id="UP000009168">
    <property type="component" value="Unassembled WGS sequence"/>
</dbReference>
<name>Q23WS7_TETTS</name>
<evidence type="ECO:0000256" key="1">
    <source>
        <dbReference type="ARBA" id="ARBA00004141"/>
    </source>
</evidence>
<dbReference type="SUPFAM" id="SSF144091">
    <property type="entry name" value="Rhomboid-like"/>
    <property type="match status" value="1"/>
</dbReference>
<dbReference type="EMBL" id="GG662606">
    <property type="protein sequence ID" value="EAS01018.1"/>
    <property type="molecule type" value="Genomic_DNA"/>
</dbReference>
<feature type="compositionally biased region" description="Low complexity" evidence="5">
    <location>
        <begin position="358"/>
        <end position="378"/>
    </location>
</feature>
<dbReference type="GO" id="GO:0016020">
    <property type="term" value="C:membrane"/>
    <property type="evidence" value="ECO:0007669"/>
    <property type="project" value="UniProtKB-SubCell"/>
</dbReference>
<keyword evidence="8" id="KW-1185">Reference proteome</keyword>